<dbReference type="GO" id="GO:0003723">
    <property type="term" value="F:RNA binding"/>
    <property type="evidence" value="ECO:0007669"/>
    <property type="project" value="InterPro"/>
</dbReference>
<dbReference type="Proteomes" id="UP000055014">
    <property type="component" value="Unassembled WGS sequence"/>
</dbReference>
<dbReference type="Pfam" id="PF17785">
    <property type="entry name" value="PUA_3"/>
    <property type="match status" value="1"/>
</dbReference>
<dbReference type="InterPro" id="IPR041532">
    <property type="entry name" value="RlmI-like_PUA"/>
</dbReference>
<keyword evidence="4" id="KW-0808">Transferase</keyword>
<evidence type="ECO:0000256" key="5">
    <source>
        <dbReference type="ARBA" id="ARBA00022691"/>
    </source>
</evidence>
<dbReference type="InterPro" id="IPR036974">
    <property type="entry name" value="PUA_sf"/>
</dbReference>
<dbReference type="PANTHER" id="PTHR42873">
    <property type="entry name" value="RIBOSOMAL RNA LARGE SUBUNIT METHYLTRANSFERASE"/>
    <property type="match status" value="1"/>
</dbReference>
<sequence length="392" mass="43960">MSSRVILRRSIKRRIAFGHPWVYDNEIDTSDALEDGSIVDVLTHSGQFLGRGYYNSGSTIRVRLLTRRNCRFDVDFFSRKIERSAILKSSLLKTSDAMRIVFGEADGLPGLIVDRFSGWLVVQFNTLGIARLKDVIVEALISVLKPKGIFEKSEGISLTKEGLEAREDWIYGSGPELLPFSLDGITFFADTKGQKTGFFLDQRENAERLSQYATGRDILDLFSYTGNFTFHCIKKGARRATLVDASERALSVARETAEANQFTASCEFVKANAFDYLRAGGLSGSDLVIIDPPAMAKTQASKRSALRGYKELNLRAMKILKNQAFLASSSCTQIVSEEDWSRTVNDAFHDSKKVGVIVFRGGQPLDHPEVSSIFETKYLKFRLFRIFELADY</sequence>
<dbReference type="CDD" id="cd21153">
    <property type="entry name" value="PUA_RlmI"/>
    <property type="match status" value="1"/>
</dbReference>
<comment type="similarity">
    <text evidence="6">Belongs to the methyltransferase superfamily. RlmI family.</text>
</comment>
<feature type="domain" description="S-adenosylmethionine-dependent methyltransferase" evidence="7">
    <location>
        <begin position="168"/>
        <end position="299"/>
    </location>
</feature>
<evidence type="ECO:0000256" key="2">
    <source>
        <dbReference type="ARBA" id="ARBA00022490"/>
    </source>
</evidence>
<gene>
    <name evidence="9" type="ORF">XE02_0002</name>
</gene>
<dbReference type="Pfam" id="PF10672">
    <property type="entry name" value="Methyltrans_SAM"/>
    <property type="match status" value="1"/>
</dbReference>
<evidence type="ECO:0000313" key="10">
    <source>
        <dbReference type="Proteomes" id="UP000055014"/>
    </source>
</evidence>
<evidence type="ECO:0000256" key="3">
    <source>
        <dbReference type="ARBA" id="ARBA00022603"/>
    </source>
</evidence>
<dbReference type="InterPro" id="IPR015947">
    <property type="entry name" value="PUA-like_sf"/>
</dbReference>
<dbReference type="SUPFAM" id="SSF53335">
    <property type="entry name" value="S-adenosyl-L-methionine-dependent methyltransferases"/>
    <property type="match status" value="1"/>
</dbReference>
<evidence type="ECO:0000259" key="7">
    <source>
        <dbReference type="Pfam" id="PF10672"/>
    </source>
</evidence>
<protein>
    <submittedName>
        <fullName evidence="9">PUA domain containing protein</fullName>
    </submittedName>
</protein>
<proteinExistence type="inferred from homology"/>
<accession>A0A101IAD6</accession>
<dbReference type="PANTHER" id="PTHR42873:SF1">
    <property type="entry name" value="S-ADENOSYLMETHIONINE-DEPENDENT METHYLTRANSFERASE DOMAIN-CONTAINING PROTEIN"/>
    <property type="match status" value="1"/>
</dbReference>
<dbReference type="PATRIC" id="fig|1236046.5.peg.551"/>
<feature type="domain" description="RlmI-like PUA" evidence="8">
    <location>
        <begin position="5"/>
        <end position="67"/>
    </location>
</feature>
<dbReference type="Gene3D" id="3.30.750.80">
    <property type="entry name" value="RNA methyltransferase domain (HRMD) like"/>
    <property type="match status" value="1"/>
</dbReference>
<comment type="caution">
    <text evidence="9">The sequence shown here is derived from an EMBL/GenBank/DDBJ whole genome shotgun (WGS) entry which is preliminary data.</text>
</comment>
<evidence type="ECO:0000256" key="6">
    <source>
        <dbReference type="ARBA" id="ARBA00038091"/>
    </source>
</evidence>
<dbReference type="GO" id="GO:0032259">
    <property type="term" value="P:methylation"/>
    <property type="evidence" value="ECO:0007669"/>
    <property type="project" value="UniProtKB-KW"/>
</dbReference>
<keyword evidence="2" id="KW-0963">Cytoplasm</keyword>
<dbReference type="EMBL" id="LGGW01000001">
    <property type="protein sequence ID" value="KUK91444.1"/>
    <property type="molecule type" value="Genomic_DNA"/>
</dbReference>
<dbReference type="InterPro" id="IPR029063">
    <property type="entry name" value="SAM-dependent_MTases_sf"/>
</dbReference>
<dbReference type="InterPro" id="IPR019614">
    <property type="entry name" value="SAM-dep_methyl-trfase"/>
</dbReference>
<dbReference type="AlphaFoldDB" id="A0A101IAD6"/>
<evidence type="ECO:0000259" key="8">
    <source>
        <dbReference type="Pfam" id="PF17785"/>
    </source>
</evidence>
<dbReference type="Gene3D" id="3.40.50.150">
    <property type="entry name" value="Vaccinia Virus protein VP39"/>
    <property type="match status" value="1"/>
</dbReference>
<evidence type="ECO:0000313" key="9">
    <source>
        <dbReference type="EMBL" id="KUK91444.1"/>
    </source>
</evidence>
<dbReference type="Gene3D" id="2.30.130.10">
    <property type="entry name" value="PUA domain"/>
    <property type="match status" value="1"/>
</dbReference>
<keyword evidence="5" id="KW-0949">S-adenosyl-L-methionine</keyword>
<evidence type="ECO:0000256" key="4">
    <source>
        <dbReference type="ARBA" id="ARBA00022679"/>
    </source>
</evidence>
<name>A0A101IAD6_9BACT</name>
<organism evidence="9 10">
    <name type="scientific">Mesotoga infera</name>
    <dbReference type="NCBI Taxonomy" id="1236046"/>
    <lineage>
        <taxon>Bacteria</taxon>
        <taxon>Thermotogati</taxon>
        <taxon>Thermotogota</taxon>
        <taxon>Thermotogae</taxon>
        <taxon>Kosmotogales</taxon>
        <taxon>Kosmotogaceae</taxon>
        <taxon>Mesotoga</taxon>
    </lineage>
</organism>
<keyword evidence="3" id="KW-0489">Methyltransferase</keyword>
<reference evidence="10" key="1">
    <citation type="journal article" date="2015" name="MBio">
        <title>Genome-Resolved Metagenomic Analysis Reveals Roles for Candidate Phyla and Other Microbial Community Members in Biogeochemical Transformations in Oil Reservoirs.</title>
        <authorList>
            <person name="Hu P."/>
            <person name="Tom L."/>
            <person name="Singh A."/>
            <person name="Thomas B.C."/>
            <person name="Baker B.J."/>
            <person name="Piceno Y.M."/>
            <person name="Andersen G.L."/>
            <person name="Banfield J.F."/>
        </authorList>
    </citation>
    <scope>NUCLEOTIDE SEQUENCE [LARGE SCALE GENOMIC DNA]</scope>
</reference>
<evidence type="ECO:0000256" key="1">
    <source>
        <dbReference type="ARBA" id="ARBA00004496"/>
    </source>
</evidence>
<dbReference type="CDD" id="cd11572">
    <property type="entry name" value="RlmI_M_like"/>
    <property type="match status" value="1"/>
</dbReference>
<dbReference type="SUPFAM" id="SSF88697">
    <property type="entry name" value="PUA domain-like"/>
    <property type="match status" value="1"/>
</dbReference>
<dbReference type="GO" id="GO:0005737">
    <property type="term" value="C:cytoplasm"/>
    <property type="evidence" value="ECO:0007669"/>
    <property type="project" value="UniProtKB-SubCell"/>
</dbReference>
<dbReference type="GO" id="GO:0008168">
    <property type="term" value="F:methyltransferase activity"/>
    <property type="evidence" value="ECO:0007669"/>
    <property type="project" value="UniProtKB-KW"/>
</dbReference>
<dbReference type="CDD" id="cd02440">
    <property type="entry name" value="AdoMet_MTases"/>
    <property type="match status" value="1"/>
</dbReference>
<comment type="subcellular location">
    <subcellularLocation>
        <location evidence="1">Cytoplasm</location>
    </subcellularLocation>
</comment>